<organism evidence="1 2">
    <name type="scientific">Pseudomonas phage pf16</name>
    <dbReference type="NCBI Taxonomy" id="1815630"/>
    <lineage>
        <taxon>Viruses</taxon>
        <taxon>Duplodnaviria</taxon>
        <taxon>Heunggongvirae</taxon>
        <taxon>Uroviricota</taxon>
        <taxon>Caudoviricetes</taxon>
        <taxon>Chakrabartyvirus</taxon>
        <taxon>Chakrabartyvirus pf16</taxon>
    </lineage>
</organism>
<evidence type="ECO:0000313" key="1">
    <source>
        <dbReference type="EMBL" id="AND74971.1"/>
    </source>
</evidence>
<dbReference type="EMBL" id="KU873925">
    <property type="protein sequence ID" value="AND74971.1"/>
    <property type="molecule type" value="Genomic_DNA"/>
</dbReference>
<dbReference type="InterPro" id="IPR055631">
    <property type="entry name" value="DUF7207"/>
</dbReference>
<dbReference type="OrthoDB" id="19860at10239"/>
<dbReference type="Pfam" id="PF23837">
    <property type="entry name" value="DUF7207"/>
    <property type="match status" value="1"/>
</dbReference>
<proteinExistence type="predicted"/>
<protein>
    <submittedName>
        <fullName evidence="1">Uncharacterized protein</fullName>
    </submittedName>
</protein>
<sequence>MKLTESNFRLYAAKSYDNPFCLTEAEFESDLFKASMIKKLITNYLSLGKDNTRLLVNTVISFFNVFEHHAATEILKFKLFDHQVEYANSVLLFLSLPMIEPQAFNSKFLIEVRNVYSESV</sequence>
<evidence type="ECO:0000313" key="2">
    <source>
        <dbReference type="Proteomes" id="UP000225821"/>
    </source>
</evidence>
<accession>A0A1S5R3J8</accession>
<reference evidence="1 2" key="1">
    <citation type="submission" date="2016-03" db="EMBL/GenBank/DDBJ databases">
        <title>Characterisation of pf16 and phiPMW: Two novel phages infecting Pseudomonas putida PpG1.</title>
        <authorList>
            <person name="Magill D.J."/>
            <person name="Krylov V.N."/>
            <person name="Shaburova O.V."/>
            <person name="Allen C.C.R."/>
            <person name="McGrath J.W."/>
            <person name="Quinn J.P."/>
            <person name="Kulakov L.A."/>
        </authorList>
    </citation>
    <scope>NUCLEOTIDE SEQUENCE [LARGE SCALE GENOMIC DNA]</scope>
</reference>
<dbReference type="Proteomes" id="UP000225821">
    <property type="component" value="Segment"/>
</dbReference>
<gene>
    <name evidence="1" type="ORF">pf16_48</name>
</gene>
<keyword evidence="2" id="KW-1185">Reference proteome</keyword>
<name>A0A1S5R3J8_9CAUD</name>